<dbReference type="GO" id="GO:0005886">
    <property type="term" value="C:plasma membrane"/>
    <property type="evidence" value="ECO:0007669"/>
    <property type="project" value="UniProtKB-SubCell"/>
</dbReference>
<dbReference type="InterPro" id="IPR013210">
    <property type="entry name" value="LRR_N_plant-typ"/>
</dbReference>
<comment type="catalytic activity">
    <reaction evidence="21">
        <text>L-seryl-[protein] + ATP = O-phospho-L-seryl-[protein] + ADP + H(+)</text>
        <dbReference type="Rhea" id="RHEA:17989"/>
        <dbReference type="Rhea" id="RHEA-COMP:9863"/>
        <dbReference type="Rhea" id="RHEA-COMP:11604"/>
        <dbReference type="ChEBI" id="CHEBI:15378"/>
        <dbReference type="ChEBI" id="CHEBI:29999"/>
        <dbReference type="ChEBI" id="CHEBI:30616"/>
        <dbReference type="ChEBI" id="CHEBI:83421"/>
        <dbReference type="ChEBI" id="CHEBI:456216"/>
        <dbReference type="EC" id="2.7.11.1"/>
    </reaction>
</comment>
<dbReference type="InterPro" id="IPR001611">
    <property type="entry name" value="Leu-rich_rpt"/>
</dbReference>
<reference evidence="26" key="2">
    <citation type="submission" date="2021-01" db="UniProtKB">
        <authorList>
            <consortium name="EnsemblPlants"/>
        </authorList>
    </citation>
    <scope>IDENTIFICATION</scope>
</reference>
<evidence type="ECO:0000256" key="2">
    <source>
        <dbReference type="ARBA" id="ARBA00004479"/>
    </source>
</evidence>
<evidence type="ECO:0000256" key="13">
    <source>
        <dbReference type="ARBA" id="ARBA00022741"/>
    </source>
</evidence>
<feature type="binding site" evidence="22">
    <location>
        <position position="866"/>
    </location>
    <ligand>
        <name>ATP</name>
        <dbReference type="ChEBI" id="CHEBI:30616"/>
    </ligand>
</feature>
<dbReference type="GeneID" id="115968702"/>
<dbReference type="PROSITE" id="PS00108">
    <property type="entry name" value="PROTEIN_KINASE_ST"/>
    <property type="match status" value="1"/>
</dbReference>
<evidence type="ECO:0000256" key="12">
    <source>
        <dbReference type="ARBA" id="ARBA00022737"/>
    </source>
</evidence>
<dbReference type="OMA" id="MSFDVEC"/>
<evidence type="ECO:0000256" key="23">
    <source>
        <dbReference type="SAM" id="Phobius"/>
    </source>
</evidence>
<comment type="similarity">
    <text evidence="3">Belongs to the protein kinase superfamily. Ser/Thr protein kinase family.</text>
</comment>
<evidence type="ECO:0000313" key="26">
    <source>
        <dbReference type="EnsemblPlants" id="QL11p032548:mrna"/>
    </source>
</evidence>
<dbReference type="InParanoid" id="A0A7N2N0C5"/>
<dbReference type="InterPro" id="IPR051809">
    <property type="entry name" value="Plant_receptor-like_S/T_kinase"/>
</dbReference>
<proteinExistence type="inferred from homology"/>
<evidence type="ECO:0000256" key="1">
    <source>
        <dbReference type="ARBA" id="ARBA00004162"/>
    </source>
</evidence>
<evidence type="ECO:0000256" key="11">
    <source>
        <dbReference type="ARBA" id="ARBA00022729"/>
    </source>
</evidence>
<dbReference type="EC" id="2.7.11.1" evidence="4"/>
<dbReference type="Gene3D" id="3.80.10.10">
    <property type="entry name" value="Ribonuclease Inhibitor"/>
    <property type="match status" value="4"/>
</dbReference>
<keyword evidence="15 22" id="KW-0067">ATP-binding</keyword>
<evidence type="ECO:0000256" key="20">
    <source>
        <dbReference type="ARBA" id="ARBA00047899"/>
    </source>
</evidence>
<evidence type="ECO:0000259" key="25">
    <source>
        <dbReference type="PROSITE" id="PS50011"/>
    </source>
</evidence>
<dbReference type="Gramene" id="QL11p032548:mrna">
    <property type="protein sequence ID" value="QL11p032548:mrna"/>
    <property type="gene ID" value="QL11p032548"/>
</dbReference>
<dbReference type="InterPro" id="IPR008271">
    <property type="entry name" value="Ser/Thr_kinase_AS"/>
</dbReference>
<evidence type="ECO:0000256" key="16">
    <source>
        <dbReference type="ARBA" id="ARBA00022989"/>
    </source>
</evidence>
<evidence type="ECO:0000313" key="27">
    <source>
        <dbReference type="Proteomes" id="UP000594261"/>
    </source>
</evidence>
<keyword evidence="12" id="KW-0677">Repeat</keyword>
<dbReference type="Pfam" id="PF00069">
    <property type="entry name" value="Pkinase"/>
    <property type="match status" value="1"/>
</dbReference>
<dbReference type="Pfam" id="PF00560">
    <property type="entry name" value="LRR_1"/>
    <property type="match status" value="7"/>
</dbReference>
<feature type="signal peptide" evidence="24">
    <location>
        <begin position="1"/>
        <end position="34"/>
    </location>
</feature>
<dbReference type="RefSeq" id="XP_030944038.1">
    <property type="nucleotide sequence ID" value="XM_031088178.1"/>
</dbReference>
<keyword evidence="19" id="KW-0325">Glycoprotein</keyword>
<dbReference type="FunFam" id="3.80.10.10:FF:000095">
    <property type="entry name" value="LRR receptor-like serine/threonine-protein kinase GSO1"/>
    <property type="match status" value="2"/>
</dbReference>
<dbReference type="InterPro" id="IPR032675">
    <property type="entry name" value="LRR_dom_sf"/>
</dbReference>
<evidence type="ECO:0000256" key="24">
    <source>
        <dbReference type="SAM" id="SignalP"/>
    </source>
</evidence>
<name>A0A7N2N0C5_QUELO</name>
<protein>
    <recommendedName>
        <fullName evidence="4">non-specific serine/threonine protein kinase</fullName>
        <ecNumber evidence="4">2.7.11.1</ecNumber>
    </recommendedName>
</protein>
<evidence type="ECO:0000256" key="14">
    <source>
        <dbReference type="ARBA" id="ARBA00022777"/>
    </source>
</evidence>
<dbReference type="FunFam" id="3.30.200.20:FF:000661">
    <property type="entry name" value="Serine-threonine protein kinase plant-type"/>
    <property type="match status" value="1"/>
</dbReference>
<dbReference type="EnsemblPlants" id="QL11p032548:mrna">
    <property type="protein sequence ID" value="QL11p032548:mrna"/>
    <property type="gene ID" value="QL11p032548"/>
</dbReference>
<dbReference type="InterPro" id="IPR003591">
    <property type="entry name" value="Leu-rich_rpt_typical-subtyp"/>
</dbReference>
<evidence type="ECO:0000256" key="8">
    <source>
        <dbReference type="ARBA" id="ARBA00022614"/>
    </source>
</evidence>
<dbReference type="Gene3D" id="1.10.510.10">
    <property type="entry name" value="Transferase(Phosphotransferase) domain 1"/>
    <property type="match status" value="1"/>
</dbReference>
<dbReference type="InterPro" id="IPR055414">
    <property type="entry name" value="LRR_R13L4/SHOC2-like"/>
</dbReference>
<keyword evidence="14" id="KW-0418">Kinase</keyword>
<dbReference type="PROSITE" id="PS00107">
    <property type="entry name" value="PROTEIN_KINASE_ATP"/>
    <property type="match status" value="1"/>
</dbReference>
<dbReference type="GO" id="GO:0004674">
    <property type="term" value="F:protein serine/threonine kinase activity"/>
    <property type="evidence" value="ECO:0007669"/>
    <property type="project" value="UniProtKB-KW"/>
</dbReference>
<dbReference type="EMBL" id="LRBV02000011">
    <property type="status" value="NOT_ANNOTATED_CDS"/>
    <property type="molecule type" value="Genomic_DNA"/>
</dbReference>
<accession>A0A7N2N0C5</accession>
<evidence type="ECO:0000256" key="10">
    <source>
        <dbReference type="ARBA" id="ARBA00022692"/>
    </source>
</evidence>
<dbReference type="SMART" id="SM00365">
    <property type="entry name" value="LRR_SD22"/>
    <property type="match status" value="7"/>
</dbReference>
<dbReference type="SUPFAM" id="SSF52047">
    <property type="entry name" value="RNI-like"/>
    <property type="match status" value="2"/>
</dbReference>
<keyword evidence="27" id="KW-1185">Reference proteome</keyword>
<keyword evidence="13 22" id="KW-0547">Nucleotide-binding</keyword>
<gene>
    <name evidence="26" type="primary">LOC115968702</name>
</gene>
<evidence type="ECO:0000256" key="18">
    <source>
        <dbReference type="ARBA" id="ARBA00023170"/>
    </source>
</evidence>
<dbReference type="SMART" id="SM00220">
    <property type="entry name" value="S_TKc"/>
    <property type="match status" value="1"/>
</dbReference>
<keyword evidence="10 23" id="KW-0812">Transmembrane</keyword>
<evidence type="ECO:0000256" key="22">
    <source>
        <dbReference type="PROSITE-ProRule" id="PRU10141"/>
    </source>
</evidence>
<keyword evidence="16 23" id="KW-1133">Transmembrane helix</keyword>
<keyword evidence="18" id="KW-0675">Receptor</keyword>
<dbReference type="Pfam" id="PF08263">
    <property type="entry name" value="LRRNT_2"/>
    <property type="match status" value="1"/>
</dbReference>
<dbReference type="OrthoDB" id="676979at2759"/>
<dbReference type="SUPFAM" id="SSF56112">
    <property type="entry name" value="Protein kinase-like (PK-like)"/>
    <property type="match status" value="1"/>
</dbReference>
<dbReference type="Proteomes" id="UP000594261">
    <property type="component" value="Chromosome 11"/>
</dbReference>
<dbReference type="FunFam" id="1.10.510.10:FF:000358">
    <property type="entry name" value="Putative leucine-rich repeat receptor-like serine/threonine-protein kinase"/>
    <property type="match status" value="1"/>
</dbReference>
<reference evidence="26 27" key="1">
    <citation type="journal article" date="2016" name="G3 (Bethesda)">
        <title>First Draft Assembly and Annotation of the Genome of a California Endemic Oak Quercus lobata Nee (Fagaceae).</title>
        <authorList>
            <person name="Sork V.L."/>
            <person name="Fitz-Gibbon S.T."/>
            <person name="Puiu D."/>
            <person name="Crepeau M."/>
            <person name="Gugger P.F."/>
            <person name="Sherman R."/>
            <person name="Stevens K."/>
            <person name="Langley C.H."/>
            <person name="Pellegrini M."/>
            <person name="Salzberg S.L."/>
        </authorList>
    </citation>
    <scope>NUCLEOTIDE SEQUENCE [LARGE SCALE GENOMIC DNA]</scope>
    <source>
        <strain evidence="26 27">cv. SW786</strain>
    </source>
</reference>
<dbReference type="InterPro" id="IPR000719">
    <property type="entry name" value="Prot_kinase_dom"/>
</dbReference>
<evidence type="ECO:0000256" key="15">
    <source>
        <dbReference type="ARBA" id="ARBA00022840"/>
    </source>
</evidence>
<feature type="transmembrane region" description="Helical" evidence="23">
    <location>
        <begin position="780"/>
        <end position="801"/>
    </location>
</feature>
<comment type="subcellular location">
    <subcellularLocation>
        <location evidence="1">Cell membrane</location>
        <topology evidence="1">Single-pass membrane protein</topology>
    </subcellularLocation>
    <subcellularLocation>
        <location evidence="2">Membrane</location>
        <topology evidence="2">Single-pass type I membrane protein</topology>
    </subcellularLocation>
</comment>
<dbReference type="InterPro" id="IPR017441">
    <property type="entry name" value="Protein_kinase_ATP_BS"/>
</dbReference>
<sequence>MSPFTLMMLIKRRSILLLLAFLLVQPCILHSSHSSNNFTDQSALIAFKSEISFLPNDTVFSAGNWSTTTNFCDWFGVSCSRRRQRVTALNLSYVGLQGTISPHIGNLSFLVSLDLGNNSFSGFLPHEIGNLHRLRELWLPNNLLEGNIPPTLHNCQKLELLSLYGNNLNGSIPKDLGMLPRLSQINLSTNRLMGTIPSSLSNLSSFKVLYLYSNSLTGAFPLVIFNLSSLEKIDITENNLSGTLPMDLCSRCPNLQELYISLNIFSGKLPSQFNNCRELLDLSLAYNMFDGSISKGFGSLKRLESLYLGNNYLIGNIPPILSNLSMLQLFFAQENHIKGNIPSDFWRLQNLNILVVENNNLTGTISENVFNITSLQELSLAGNSLSGINLSLATKISCPYLSTLYLGSNKISGRIPSYLSNFSDLRDVDFSENILSGPIPRSLGNLKYLIYLFLDENQLTGEPGHQENSFLTSLTSCTSLKMLSISLNPLNITIPETIGNFSGSLKTIYARKSQIRGQIPMGIGSLKNLTWLDLSYNKLSGNLPSTLGGLEELQRLHLRDNNIGGNIPEELCQLIKLGELFLSNNKISGSIPNCIGNLSFLQRLNLSYNKLTSSIPLNVWNLENMLFLDLSSNSLSGSLSPNMRTLKVIEYVNLSHNQITGNVPSIIGAFESLDNLDLSKNSFQGQIPDSFGQLKGLNRLNLSNNNLSGAIPKSLEVLQLLKHLNLSFNKLSGEIPFGGPFANFKAESFLGNEALCGNSIFGVPPCTSPSSKEARVKQLLLRYIVPSIASIIIFATLIIMLRRHPQYNMQIPSSLFTLPTMDHRMISYHELCRETNNFCESNLLGIGGFGVVYKGILSDGTIVAVKVLKLHLEGTFKSFDAECKLLRAFRHRNLVKVISVCSSLEFKALVLQYMSNYSLEKWLYSHNYYLNLVQRVGIMVDVASALDYLHNGQLECVVHCDLKPSNILLDEDMVAHVGDFGIAKILAENKDATQTKTIGTIGYIAPEYGSEGRVSTKGDIYSYGIILLEMITRKKPTDEMFVGELSMRQWIASIPDKMKVMDDGLLRIEDERDATVMQTILSSILELGLRCSEELPDERLDIKDVVAKVNKIKLALLGNRNRGV</sequence>
<evidence type="ECO:0000256" key="9">
    <source>
        <dbReference type="ARBA" id="ARBA00022679"/>
    </source>
</evidence>
<feature type="chain" id="PRO_5029714702" description="non-specific serine/threonine protein kinase" evidence="24">
    <location>
        <begin position="35"/>
        <end position="1124"/>
    </location>
</feature>
<organism evidence="26 27">
    <name type="scientific">Quercus lobata</name>
    <name type="common">Valley oak</name>
    <dbReference type="NCBI Taxonomy" id="97700"/>
    <lineage>
        <taxon>Eukaryota</taxon>
        <taxon>Viridiplantae</taxon>
        <taxon>Streptophyta</taxon>
        <taxon>Embryophyta</taxon>
        <taxon>Tracheophyta</taxon>
        <taxon>Spermatophyta</taxon>
        <taxon>Magnoliopsida</taxon>
        <taxon>eudicotyledons</taxon>
        <taxon>Gunneridae</taxon>
        <taxon>Pentapetalae</taxon>
        <taxon>rosids</taxon>
        <taxon>fabids</taxon>
        <taxon>Fagales</taxon>
        <taxon>Fagaceae</taxon>
        <taxon>Quercus</taxon>
    </lineage>
</organism>
<dbReference type="PANTHER" id="PTHR27008:SF497">
    <property type="entry name" value="OS11G0695000 PROTEIN"/>
    <property type="match status" value="1"/>
</dbReference>
<evidence type="ECO:0000256" key="5">
    <source>
        <dbReference type="ARBA" id="ARBA00022475"/>
    </source>
</evidence>
<evidence type="ECO:0000256" key="3">
    <source>
        <dbReference type="ARBA" id="ARBA00008684"/>
    </source>
</evidence>
<dbReference type="KEGG" id="qlo:115968702"/>
<keyword evidence="8" id="KW-0433">Leucine-rich repeat</keyword>
<evidence type="ECO:0000256" key="7">
    <source>
        <dbReference type="ARBA" id="ARBA00022553"/>
    </source>
</evidence>
<dbReference type="PROSITE" id="PS50011">
    <property type="entry name" value="PROTEIN_KINASE_DOM"/>
    <property type="match status" value="1"/>
</dbReference>
<feature type="domain" description="Protein kinase" evidence="25">
    <location>
        <begin position="838"/>
        <end position="1117"/>
    </location>
</feature>
<keyword evidence="11 24" id="KW-0732">Signal</keyword>
<keyword evidence="7" id="KW-0597">Phosphoprotein</keyword>
<dbReference type="SMART" id="SM00369">
    <property type="entry name" value="LRR_TYP"/>
    <property type="match status" value="9"/>
</dbReference>
<dbReference type="AlphaFoldDB" id="A0A7N2N0C5"/>
<dbReference type="FunFam" id="3.80.10.10:FF:000101">
    <property type="entry name" value="LRR receptor-like serine/threonine-protein kinase ERECTA"/>
    <property type="match status" value="1"/>
</dbReference>
<dbReference type="InterPro" id="IPR011009">
    <property type="entry name" value="Kinase-like_dom_sf"/>
</dbReference>
<dbReference type="Gene3D" id="3.30.200.20">
    <property type="entry name" value="Phosphorylase Kinase, domain 1"/>
    <property type="match status" value="1"/>
</dbReference>
<evidence type="ECO:0000256" key="21">
    <source>
        <dbReference type="ARBA" id="ARBA00048679"/>
    </source>
</evidence>
<dbReference type="PANTHER" id="PTHR27008">
    <property type="entry name" value="OS04G0122200 PROTEIN"/>
    <property type="match status" value="1"/>
</dbReference>
<keyword evidence="5" id="KW-1003">Cell membrane</keyword>
<keyword evidence="17 23" id="KW-0472">Membrane</keyword>
<evidence type="ECO:0000256" key="6">
    <source>
        <dbReference type="ARBA" id="ARBA00022527"/>
    </source>
</evidence>
<dbReference type="Pfam" id="PF23598">
    <property type="entry name" value="LRR_14"/>
    <property type="match status" value="1"/>
</dbReference>
<evidence type="ECO:0000256" key="17">
    <source>
        <dbReference type="ARBA" id="ARBA00023136"/>
    </source>
</evidence>
<dbReference type="Pfam" id="PF13855">
    <property type="entry name" value="LRR_8"/>
    <property type="match status" value="1"/>
</dbReference>
<dbReference type="GO" id="GO:0005524">
    <property type="term" value="F:ATP binding"/>
    <property type="evidence" value="ECO:0007669"/>
    <property type="project" value="UniProtKB-UniRule"/>
</dbReference>
<keyword evidence="6" id="KW-0723">Serine/threonine-protein kinase</keyword>
<keyword evidence="9" id="KW-0808">Transferase</keyword>
<evidence type="ECO:0000256" key="19">
    <source>
        <dbReference type="ARBA" id="ARBA00023180"/>
    </source>
</evidence>
<comment type="catalytic activity">
    <reaction evidence="20">
        <text>L-threonyl-[protein] + ATP = O-phospho-L-threonyl-[protein] + ADP + H(+)</text>
        <dbReference type="Rhea" id="RHEA:46608"/>
        <dbReference type="Rhea" id="RHEA-COMP:11060"/>
        <dbReference type="Rhea" id="RHEA-COMP:11605"/>
        <dbReference type="ChEBI" id="CHEBI:15378"/>
        <dbReference type="ChEBI" id="CHEBI:30013"/>
        <dbReference type="ChEBI" id="CHEBI:30616"/>
        <dbReference type="ChEBI" id="CHEBI:61977"/>
        <dbReference type="ChEBI" id="CHEBI:456216"/>
        <dbReference type="EC" id="2.7.11.1"/>
    </reaction>
</comment>
<evidence type="ECO:0000256" key="4">
    <source>
        <dbReference type="ARBA" id="ARBA00012513"/>
    </source>
</evidence>